<dbReference type="EMBL" id="SWLB01000010">
    <property type="protein sequence ID" value="KAF3333577.1"/>
    <property type="molecule type" value="Genomic_DNA"/>
</dbReference>
<organism evidence="2 3">
    <name type="scientific">Carex littledalei</name>
    <dbReference type="NCBI Taxonomy" id="544730"/>
    <lineage>
        <taxon>Eukaryota</taxon>
        <taxon>Viridiplantae</taxon>
        <taxon>Streptophyta</taxon>
        <taxon>Embryophyta</taxon>
        <taxon>Tracheophyta</taxon>
        <taxon>Spermatophyta</taxon>
        <taxon>Magnoliopsida</taxon>
        <taxon>Liliopsida</taxon>
        <taxon>Poales</taxon>
        <taxon>Cyperaceae</taxon>
        <taxon>Cyperoideae</taxon>
        <taxon>Cariceae</taxon>
        <taxon>Carex</taxon>
        <taxon>Carex subgen. Euthyceras</taxon>
    </lineage>
</organism>
<evidence type="ECO:0000256" key="1">
    <source>
        <dbReference type="SAM" id="MobiDB-lite"/>
    </source>
</evidence>
<dbReference type="Proteomes" id="UP000623129">
    <property type="component" value="Unassembled WGS sequence"/>
</dbReference>
<feature type="region of interest" description="Disordered" evidence="1">
    <location>
        <begin position="105"/>
        <end position="134"/>
    </location>
</feature>
<accession>A0A833R945</accession>
<feature type="compositionally biased region" description="Basic and acidic residues" evidence="1">
    <location>
        <begin position="105"/>
        <end position="128"/>
    </location>
</feature>
<proteinExistence type="predicted"/>
<name>A0A833R945_9POAL</name>
<reference evidence="2" key="1">
    <citation type="submission" date="2020-01" db="EMBL/GenBank/DDBJ databases">
        <title>Genome sequence of Kobresia littledalei, the first chromosome-level genome in the family Cyperaceae.</title>
        <authorList>
            <person name="Qu G."/>
        </authorList>
    </citation>
    <scope>NUCLEOTIDE SEQUENCE</scope>
    <source>
        <strain evidence="2">C.B.Clarke</strain>
        <tissue evidence="2">Leaf</tissue>
    </source>
</reference>
<evidence type="ECO:0000313" key="3">
    <source>
        <dbReference type="Proteomes" id="UP000623129"/>
    </source>
</evidence>
<evidence type="ECO:0000313" key="2">
    <source>
        <dbReference type="EMBL" id="KAF3333577.1"/>
    </source>
</evidence>
<protein>
    <submittedName>
        <fullName evidence="2">Uncharacterized protein</fullName>
    </submittedName>
</protein>
<dbReference type="AlphaFoldDB" id="A0A833R945"/>
<gene>
    <name evidence="2" type="ORF">FCM35_KLT01268</name>
</gene>
<sequence>MFYYEIGETVSRFHAKLSDVGRFYEVFYLLAALEQPKFVPLPMRPLPIKVQPACTCRNSAPAQSTGPPETAKVTDFSGSQNEALSRISNAINEGTSRCRCCGASWKERGANGTSKEKKQKTTKEEKQHGNTNAQ</sequence>
<keyword evidence="3" id="KW-1185">Reference proteome</keyword>
<comment type="caution">
    <text evidence="2">The sequence shown here is derived from an EMBL/GenBank/DDBJ whole genome shotgun (WGS) entry which is preliminary data.</text>
</comment>